<proteinExistence type="predicted"/>
<keyword evidence="3" id="KW-1185">Reference proteome</keyword>
<comment type="caution">
    <text evidence="2">The sequence shown here is derived from an EMBL/GenBank/DDBJ whole genome shotgun (WGS) entry which is preliminary data.</text>
</comment>
<evidence type="ECO:0008006" key="4">
    <source>
        <dbReference type="Google" id="ProtNLM"/>
    </source>
</evidence>
<sequence length="200" mass="21015">MLRLIFGCCALVLLAACGGGGVGSPPADKVAIVAYKDAGPPKLTLITVINNNTGGGGHAALMISGSQRVIFDPAGSFRPDWVAEYGDVLYGITPRNLQAYKSAHARNSHHVVLHELPVSAQTANLALRLVEERGSVPSAFCANSISTILGQLPGLEDIKVTFYPEKLMGQFAAKGAVVVDQYYEDDDGNVVDGYTVAVAE</sequence>
<feature type="chain" id="PRO_5020761705" description="Lipoprotein" evidence="1">
    <location>
        <begin position="16"/>
        <end position="200"/>
    </location>
</feature>
<reference evidence="2 3" key="1">
    <citation type="submission" date="2019-04" db="EMBL/GenBank/DDBJ databases">
        <title>Shimia ponticola sp. nov., isolated from seawater.</title>
        <authorList>
            <person name="Kim Y.-O."/>
            <person name="Yoon J.-H."/>
        </authorList>
    </citation>
    <scope>NUCLEOTIDE SEQUENCE [LARGE SCALE GENOMIC DNA]</scope>
    <source>
        <strain evidence="2 3">MYP11</strain>
    </source>
</reference>
<protein>
    <recommendedName>
        <fullName evidence="4">Lipoprotein</fullName>
    </recommendedName>
</protein>
<dbReference type="AlphaFoldDB" id="A0A4S4N5L5"/>
<dbReference type="OrthoDB" id="7666390at2"/>
<dbReference type="PROSITE" id="PS51257">
    <property type="entry name" value="PROKAR_LIPOPROTEIN"/>
    <property type="match status" value="1"/>
</dbReference>
<evidence type="ECO:0000313" key="2">
    <source>
        <dbReference type="EMBL" id="THH34382.1"/>
    </source>
</evidence>
<name>A0A4S4N5L5_9RHOB</name>
<keyword evidence="1" id="KW-0732">Signal</keyword>
<feature type="signal peptide" evidence="1">
    <location>
        <begin position="1"/>
        <end position="15"/>
    </location>
</feature>
<evidence type="ECO:0000256" key="1">
    <source>
        <dbReference type="SAM" id="SignalP"/>
    </source>
</evidence>
<dbReference type="EMBL" id="SRKY01000006">
    <property type="protein sequence ID" value="THH34382.1"/>
    <property type="molecule type" value="Genomic_DNA"/>
</dbReference>
<organism evidence="2 3">
    <name type="scientific">Aliishimia ponticola</name>
    <dbReference type="NCBI Taxonomy" id="2499833"/>
    <lineage>
        <taxon>Bacteria</taxon>
        <taxon>Pseudomonadati</taxon>
        <taxon>Pseudomonadota</taxon>
        <taxon>Alphaproteobacteria</taxon>
        <taxon>Rhodobacterales</taxon>
        <taxon>Paracoccaceae</taxon>
        <taxon>Aliishimia</taxon>
    </lineage>
</organism>
<dbReference type="Proteomes" id="UP000306602">
    <property type="component" value="Unassembled WGS sequence"/>
</dbReference>
<evidence type="ECO:0000313" key="3">
    <source>
        <dbReference type="Proteomes" id="UP000306602"/>
    </source>
</evidence>
<accession>A0A4S4N5L5</accession>
<gene>
    <name evidence="2" type="ORF">E4Z66_18245</name>
</gene>